<comment type="similarity">
    <text evidence="2 11">Belongs to the sulfotransferase 2 family.</text>
</comment>
<keyword evidence="13" id="KW-1185">Reference proteome</keyword>
<evidence type="ECO:0000256" key="4">
    <source>
        <dbReference type="ARBA" id="ARBA00022692"/>
    </source>
</evidence>
<evidence type="ECO:0000313" key="12">
    <source>
        <dbReference type="Ensembl" id="ENSCSEP00000025841.1"/>
    </source>
</evidence>
<dbReference type="GO" id="GO:0030166">
    <property type="term" value="P:proteoglycan biosynthetic process"/>
    <property type="evidence" value="ECO:0007669"/>
    <property type="project" value="TreeGrafter"/>
</dbReference>
<dbReference type="GeneTree" id="ENSGT00940000156614"/>
<dbReference type="InterPro" id="IPR018011">
    <property type="entry name" value="Carb_sulfotrans_8-10"/>
</dbReference>
<dbReference type="OMA" id="QGCACAF"/>
<evidence type="ECO:0000256" key="5">
    <source>
        <dbReference type="ARBA" id="ARBA00022968"/>
    </source>
</evidence>
<evidence type="ECO:0000313" key="13">
    <source>
        <dbReference type="Proteomes" id="UP000265120"/>
    </source>
</evidence>
<dbReference type="EC" id="2.8.2.-" evidence="11"/>
<reference evidence="12 13" key="1">
    <citation type="journal article" date="2014" name="Nat. Genet.">
        <title>Whole-genome sequence of a flatfish provides insights into ZW sex chromosome evolution and adaptation to a benthic lifestyle.</title>
        <authorList>
            <person name="Chen S."/>
            <person name="Zhang G."/>
            <person name="Shao C."/>
            <person name="Huang Q."/>
            <person name="Liu G."/>
            <person name="Zhang P."/>
            <person name="Song W."/>
            <person name="An N."/>
            <person name="Chalopin D."/>
            <person name="Volff J.N."/>
            <person name="Hong Y."/>
            <person name="Li Q."/>
            <person name="Sha Z."/>
            <person name="Zhou H."/>
            <person name="Xie M."/>
            <person name="Yu Q."/>
            <person name="Liu Y."/>
            <person name="Xiang H."/>
            <person name="Wang N."/>
            <person name="Wu K."/>
            <person name="Yang C."/>
            <person name="Zhou Q."/>
            <person name="Liao X."/>
            <person name="Yang L."/>
            <person name="Hu Q."/>
            <person name="Zhang J."/>
            <person name="Meng L."/>
            <person name="Jin L."/>
            <person name="Tian Y."/>
            <person name="Lian J."/>
            <person name="Yang J."/>
            <person name="Miao G."/>
            <person name="Liu S."/>
            <person name="Liang Z."/>
            <person name="Yan F."/>
            <person name="Li Y."/>
            <person name="Sun B."/>
            <person name="Zhang H."/>
            <person name="Zhang J."/>
            <person name="Zhu Y."/>
            <person name="Du M."/>
            <person name="Zhao Y."/>
            <person name="Schartl M."/>
            <person name="Tang Q."/>
            <person name="Wang J."/>
        </authorList>
    </citation>
    <scope>NUCLEOTIDE SEQUENCE</scope>
</reference>
<dbReference type="GO" id="GO:0000139">
    <property type="term" value="C:Golgi membrane"/>
    <property type="evidence" value="ECO:0007669"/>
    <property type="project" value="UniProtKB-SubCell"/>
</dbReference>
<sequence length="279" mass="32703">MLPYYGWDISQQLRGIVCFCGHVCVTVHAFTFPIFSVYTNDLCMACSPGGRPLCYDLNICYSNLVTAKNYSIPLFSTAAKKMLQVQEERKQVMRDFCENEKKLHLEYLRSSMLQNFIVDDAHGLIYCSIPKVASSNLKRLMFILGKGEPFDDPRQITGYIHNKLPLLSMFSRTEIKAKLKHYTKFMFVRDPFVRLISAYRDKFGRQNEPFYKTHGQNILRLYGNVTRLPRTMDQAFALGIHITFYNFIQYLVDPLTEKRVPFEPHWRQMHRLCHPCLIQ</sequence>
<evidence type="ECO:0000256" key="9">
    <source>
        <dbReference type="ARBA" id="ARBA00023180"/>
    </source>
</evidence>
<keyword evidence="10 11" id="KW-0119">Carbohydrate metabolism</keyword>
<reference evidence="12" key="2">
    <citation type="submission" date="2025-08" db="UniProtKB">
        <authorList>
            <consortium name="Ensembl"/>
        </authorList>
    </citation>
    <scope>IDENTIFICATION</scope>
</reference>
<keyword evidence="8" id="KW-0472">Membrane</keyword>
<organism evidence="12 13">
    <name type="scientific">Cynoglossus semilaevis</name>
    <name type="common">Tongue sole</name>
    <dbReference type="NCBI Taxonomy" id="244447"/>
    <lineage>
        <taxon>Eukaryota</taxon>
        <taxon>Metazoa</taxon>
        <taxon>Chordata</taxon>
        <taxon>Craniata</taxon>
        <taxon>Vertebrata</taxon>
        <taxon>Euteleostomi</taxon>
        <taxon>Actinopterygii</taxon>
        <taxon>Neopterygii</taxon>
        <taxon>Teleostei</taxon>
        <taxon>Neoteleostei</taxon>
        <taxon>Acanthomorphata</taxon>
        <taxon>Carangaria</taxon>
        <taxon>Pleuronectiformes</taxon>
        <taxon>Pleuronectoidei</taxon>
        <taxon>Cynoglossidae</taxon>
        <taxon>Cynoglossinae</taxon>
        <taxon>Cynoglossus</taxon>
    </lineage>
</organism>
<dbReference type="Ensembl" id="ENSCSET00000026179.1">
    <property type="protein sequence ID" value="ENSCSEP00000025841.1"/>
    <property type="gene ID" value="ENSCSEG00000016510.1"/>
</dbReference>
<evidence type="ECO:0000256" key="8">
    <source>
        <dbReference type="ARBA" id="ARBA00023136"/>
    </source>
</evidence>
<evidence type="ECO:0000256" key="6">
    <source>
        <dbReference type="ARBA" id="ARBA00022989"/>
    </source>
</evidence>
<evidence type="ECO:0000256" key="10">
    <source>
        <dbReference type="ARBA" id="ARBA00023277"/>
    </source>
</evidence>
<comment type="subcellular location">
    <subcellularLocation>
        <location evidence="1 11">Golgi apparatus membrane</location>
        <topology evidence="1 11">Single-pass type II membrane protein</topology>
    </subcellularLocation>
</comment>
<evidence type="ECO:0000256" key="3">
    <source>
        <dbReference type="ARBA" id="ARBA00022679"/>
    </source>
</evidence>
<dbReference type="Pfam" id="PF03567">
    <property type="entry name" value="Sulfotransfer_2"/>
    <property type="match status" value="1"/>
</dbReference>
<keyword evidence="4" id="KW-0812">Transmembrane</keyword>
<dbReference type="InterPro" id="IPR005331">
    <property type="entry name" value="Sulfotransferase"/>
</dbReference>
<keyword evidence="9 11" id="KW-0325">Glycoprotein</keyword>
<dbReference type="AlphaFoldDB" id="A0A3P8WK02"/>
<name>A0A3P8WK02_CYNSE</name>
<keyword evidence="5 11" id="KW-0735">Signal-anchor</keyword>
<keyword evidence="6" id="KW-1133">Transmembrane helix</keyword>
<evidence type="ECO:0000256" key="11">
    <source>
        <dbReference type="RuleBase" id="RU364020"/>
    </source>
</evidence>
<dbReference type="Proteomes" id="UP000265120">
    <property type="component" value="Chromosome 1"/>
</dbReference>
<evidence type="ECO:0000256" key="2">
    <source>
        <dbReference type="ARBA" id="ARBA00006339"/>
    </source>
</evidence>
<keyword evidence="7 11" id="KW-0333">Golgi apparatus</keyword>
<evidence type="ECO:0000256" key="7">
    <source>
        <dbReference type="ARBA" id="ARBA00023034"/>
    </source>
</evidence>
<keyword evidence="3 11" id="KW-0808">Transferase</keyword>
<dbReference type="PANTHER" id="PTHR12137:SF4">
    <property type="entry name" value="CARBOHYDRATE SULFOTRANSFERASE 12"/>
    <property type="match status" value="1"/>
</dbReference>
<dbReference type="GO" id="GO:0008146">
    <property type="term" value="F:sulfotransferase activity"/>
    <property type="evidence" value="ECO:0007669"/>
    <property type="project" value="InterPro"/>
</dbReference>
<dbReference type="InParanoid" id="A0A3P8WK02"/>
<dbReference type="GO" id="GO:0016051">
    <property type="term" value="P:carbohydrate biosynthetic process"/>
    <property type="evidence" value="ECO:0007669"/>
    <property type="project" value="InterPro"/>
</dbReference>
<proteinExistence type="inferred from homology"/>
<accession>A0A3P8WK02</accession>
<dbReference type="PANTHER" id="PTHR12137">
    <property type="entry name" value="CARBOHYDRATE SULFOTRANSFERASE"/>
    <property type="match status" value="1"/>
</dbReference>
<protein>
    <recommendedName>
        <fullName evidence="11">Carbohydrate sulfotransferase</fullName>
        <ecNumber evidence="11">2.8.2.-</ecNumber>
    </recommendedName>
</protein>
<evidence type="ECO:0000256" key="1">
    <source>
        <dbReference type="ARBA" id="ARBA00004323"/>
    </source>
</evidence>
<reference evidence="12" key="3">
    <citation type="submission" date="2025-09" db="UniProtKB">
        <authorList>
            <consortium name="Ensembl"/>
        </authorList>
    </citation>
    <scope>IDENTIFICATION</scope>
</reference>